<accession>A0ABY6K8F3</accession>
<feature type="transmembrane region" description="Helical" evidence="5">
    <location>
        <begin position="71"/>
        <end position="93"/>
    </location>
</feature>
<reference evidence="7 8" key="1">
    <citation type="submission" date="2022-01" db="EMBL/GenBank/DDBJ databases">
        <title>A chromosomal length assembly of Cordylochernes scorpioides.</title>
        <authorList>
            <person name="Zeh D."/>
            <person name="Zeh J."/>
        </authorList>
    </citation>
    <scope>NUCLEOTIDE SEQUENCE [LARGE SCALE GENOMIC DNA]</scope>
    <source>
        <strain evidence="7">IN4F17</strain>
        <tissue evidence="7">Whole Body</tissue>
    </source>
</reference>
<feature type="domain" description="SLC26A/SulP transporter" evidence="6">
    <location>
        <begin position="35"/>
        <end position="180"/>
    </location>
</feature>
<proteinExistence type="predicted"/>
<dbReference type="PANTHER" id="PTHR11814">
    <property type="entry name" value="SULFATE TRANSPORTER"/>
    <property type="match status" value="1"/>
</dbReference>
<protein>
    <submittedName>
        <fullName evidence="7">SLC26A2</fullName>
    </submittedName>
</protein>
<keyword evidence="2 5" id="KW-0812">Transmembrane</keyword>
<keyword evidence="3 5" id="KW-1133">Transmembrane helix</keyword>
<evidence type="ECO:0000256" key="4">
    <source>
        <dbReference type="ARBA" id="ARBA00023136"/>
    </source>
</evidence>
<organism evidence="7 8">
    <name type="scientific">Cordylochernes scorpioides</name>
    <dbReference type="NCBI Taxonomy" id="51811"/>
    <lineage>
        <taxon>Eukaryota</taxon>
        <taxon>Metazoa</taxon>
        <taxon>Ecdysozoa</taxon>
        <taxon>Arthropoda</taxon>
        <taxon>Chelicerata</taxon>
        <taxon>Arachnida</taxon>
        <taxon>Pseudoscorpiones</taxon>
        <taxon>Cheliferoidea</taxon>
        <taxon>Chernetidae</taxon>
        <taxon>Cordylochernes</taxon>
    </lineage>
</organism>
<keyword evidence="4 5" id="KW-0472">Membrane</keyword>
<evidence type="ECO:0000256" key="1">
    <source>
        <dbReference type="ARBA" id="ARBA00004141"/>
    </source>
</evidence>
<evidence type="ECO:0000256" key="3">
    <source>
        <dbReference type="ARBA" id="ARBA00022989"/>
    </source>
</evidence>
<evidence type="ECO:0000313" key="7">
    <source>
        <dbReference type="EMBL" id="UYV65129.1"/>
    </source>
</evidence>
<feature type="transmembrane region" description="Helical" evidence="5">
    <location>
        <begin position="113"/>
        <end position="133"/>
    </location>
</feature>
<evidence type="ECO:0000256" key="5">
    <source>
        <dbReference type="SAM" id="Phobius"/>
    </source>
</evidence>
<evidence type="ECO:0000313" key="8">
    <source>
        <dbReference type="Proteomes" id="UP001235939"/>
    </source>
</evidence>
<dbReference type="EMBL" id="CP092865">
    <property type="protein sequence ID" value="UYV65129.1"/>
    <property type="molecule type" value="Genomic_DNA"/>
</dbReference>
<feature type="transmembrane region" description="Helical" evidence="5">
    <location>
        <begin position="36"/>
        <end position="59"/>
    </location>
</feature>
<name>A0ABY6K8F3_9ARAC</name>
<sequence>MNVFSTAFHIYQNEDTMYHRKYDQEFMRNPWDCAGMAYGLLASVAAINGLYVSFFPILIYSLMATTRHVSIGTFSIVSIMVASAGDTILPMATGNGTASSAVDLEATDVVQDLHGRMEIFIALAMLTGIIQVLMGSLRLGSLSVVLSDNLVSGFSTGAAIHVTASQIPDLLGVQFPKRQGRFKLLMVGPLYI</sequence>
<gene>
    <name evidence="7" type="ORF">LAZ67_3003223</name>
</gene>
<comment type="subcellular location">
    <subcellularLocation>
        <location evidence="1">Membrane</location>
        <topology evidence="1">Multi-pass membrane protein</topology>
    </subcellularLocation>
</comment>
<evidence type="ECO:0000256" key="2">
    <source>
        <dbReference type="ARBA" id="ARBA00022692"/>
    </source>
</evidence>
<dbReference type="Proteomes" id="UP001235939">
    <property type="component" value="Chromosome 03"/>
</dbReference>
<keyword evidence="8" id="KW-1185">Reference proteome</keyword>
<evidence type="ECO:0000259" key="6">
    <source>
        <dbReference type="Pfam" id="PF00916"/>
    </source>
</evidence>
<dbReference type="InterPro" id="IPR001902">
    <property type="entry name" value="SLC26A/SulP_fam"/>
</dbReference>
<dbReference type="Pfam" id="PF00916">
    <property type="entry name" value="Sulfate_transp"/>
    <property type="match status" value="1"/>
</dbReference>
<dbReference type="InterPro" id="IPR011547">
    <property type="entry name" value="SLC26A/SulP_dom"/>
</dbReference>